<gene>
    <name evidence="2" type="ORF">H4C15_25280</name>
</gene>
<protein>
    <submittedName>
        <fullName evidence="2">Capsid protein</fullName>
    </submittedName>
</protein>
<feature type="domain" description="Capsid Gp10A/Gp10B-like" evidence="1">
    <location>
        <begin position="56"/>
        <end position="320"/>
    </location>
</feature>
<dbReference type="InterPro" id="IPR049301">
    <property type="entry name" value="Capsid_Gp10A/Gp10B-like_dom"/>
</dbReference>
<dbReference type="RefSeq" id="WP_182337315.1">
    <property type="nucleotide sequence ID" value="NZ_JACGDA010000084.1"/>
</dbReference>
<evidence type="ECO:0000259" key="1">
    <source>
        <dbReference type="Pfam" id="PF21703"/>
    </source>
</evidence>
<accession>A0A7W2M146</accession>
<sequence length="322" mass="33780">MSDANVSRLGQANLSGDAKALFLKVFSGEVLTAFQESCVTADKHLVRTITSGKSAQFPILGKISAQYHTPGSEIAGLSVPANEQVITIDDLLISHAFIASIDEAMNHYDVRGPYSTEMGRALSYTYDKHILQLGVLAARASAPVSTEAGGGSVTDSALLTDTTGEALVAALFAAAQKLDEKFIPADERYAYLTPAAYYMLAQNTKLMNSLWGGQGSYAKGELPQVAGINLVKAVHAPFGSNIATVANGGTALTAATSDKYAVDATSTAALVMHKAAVGTVKLMDLAMESDYDIRRQGTLMVAKYAMGHGILRPAAAVELKTA</sequence>
<dbReference type="Pfam" id="PF21703">
    <property type="entry name" value="Gp10A-like"/>
    <property type="match status" value="1"/>
</dbReference>
<organism evidence="2 3">
    <name type="scientific">Pseudomonas juntendi</name>
    <dbReference type="NCBI Taxonomy" id="2666183"/>
    <lineage>
        <taxon>Bacteria</taxon>
        <taxon>Pseudomonadati</taxon>
        <taxon>Pseudomonadota</taxon>
        <taxon>Gammaproteobacteria</taxon>
        <taxon>Pseudomonadales</taxon>
        <taxon>Pseudomonadaceae</taxon>
        <taxon>Pseudomonas</taxon>
    </lineage>
</organism>
<evidence type="ECO:0000313" key="3">
    <source>
        <dbReference type="Proteomes" id="UP000577346"/>
    </source>
</evidence>
<dbReference type="EMBL" id="JACGDA010000084">
    <property type="protein sequence ID" value="MBA6150767.1"/>
    <property type="molecule type" value="Genomic_DNA"/>
</dbReference>
<evidence type="ECO:0000313" key="2">
    <source>
        <dbReference type="EMBL" id="MBA6150767.1"/>
    </source>
</evidence>
<reference evidence="2 3" key="1">
    <citation type="submission" date="2020-07" db="EMBL/GenBank/DDBJ databases">
        <title>Diversity of carbapenemase encoding genes among Pseudomonas putida group clinical isolates in a tertiary Brazilian hospital.</title>
        <authorList>
            <person name="Alberto-Lei F."/>
            <person name="Nodari C.S."/>
            <person name="Streling A.P."/>
            <person name="Paulino J.T."/>
            <person name="Bessa-Neto F.O."/>
            <person name="Cayo R."/>
            <person name="Gales A.C."/>
        </authorList>
    </citation>
    <scope>NUCLEOTIDE SEQUENCE [LARGE SCALE GENOMIC DNA]</scope>
    <source>
        <strain evidence="2 3">11213</strain>
    </source>
</reference>
<comment type="caution">
    <text evidence="2">The sequence shown here is derived from an EMBL/GenBank/DDBJ whole genome shotgun (WGS) entry which is preliminary data.</text>
</comment>
<dbReference type="Proteomes" id="UP000577346">
    <property type="component" value="Unassembled WGS sequence"/>
</dbReference>
<proteinExistence type="predicted"/>
<dbReference type="AlphaFoldDB" id="A0A7W2M146"/>
<name>A0A7W2M146_9PSED</name>